<dbReference type="InterPro" id="IPR021514">
    <property type="entry name" value="DUF3176"/>
</dbReference>
<organism evidence="3 4">
    <name type="scientific">Podospora aff. communis PSN243</name>
    <dbReference type="NCBI Taxonomy" id="3040156"/>
    <lineage>
        <taxon>Eukaryota</taxon>
        <taxon>Fungi</taxon>
        <taxon>Dikarya</taxon>
        <taxon>Ascomycota</taxon>
        <taxon>Pezizomycotina</taxon>
        <taxon>Sordariomycetes</taxon>
        <taxon>Sordariomycetidae</taxon>
        <taxon>Sordariales</taxon>
        <taxon>Podosporaceae</taxon>
        <taxon>Podospora</taxon>
    </lineage>
</organism>
<evidence type="ECO:0000313" key="3">
    <source>
        <dbReference type="EMBL" id="KAK4442632.1"/>
    </source>
</evidence>
<gene>
    <name evidence="3" type="ORF">QBC34DRAFT_452984</name>
</gene>
<evidence type="ECO:0000256" key="1">
    <source>
        <dbReference type="SAM" id="MobiDB-lite"/>
    </source>
</evidence>
<evidence type="ECO:0000256" key="2">
    <source>
        <dbReference type="SAM" id="Phobius"/>
    </source>
</evidence>
<feature type="transmembrane region" description="Helical" evidence="2">
    <location>
        <begin position="143"/>
        <end position="162"/>
    </location>
</feature>
<evidence type="ECO:0000313" key="4">
    <source>
        <dbReference type="Proteomes" id="UP001321760"/>
    </source>
</evidence>
<keyword evidence="2" id="KW-0812">Transmembrane</keyword>
<dbReference type="AlphaFoldDB" id="A0AAV9G4B5"/>
<feature type="transmembrane region" description="Helical" evidence="2">
    <location>
        <begin position="623"/>
        <end position="645"/>
    </location>
</feature>
<dbReference type="PANTHER" id="PTHR35394:SF5">
    <property type="entry name" value="DUF3176 DOMAIN-CONTAINING PROTEIN"/>
    <property type="match status" value="1"/>
</dbReference>
<dbReference type="PANTHER" id="PTHR35394">
    <property type="entry name" value="DUF3176 DOMAIN-CONTAINING PROTEIN"/>
    <property type="match status" value="1"/>
</dbReference>
<comment type="caution">
    <text evidence="3">The sequence shown here is derived from an EMBL/GenBank/DDBJ whole genome shotgun (WGS) entry which is preliminary data.</text>
</comment>
<reference evidence="3" key="2">
    <citation type="submission" date="2023-05" db="EMBL/GenBank/DDBJ databases">
        <authorList>
            <consortium name="Lawrence Berkeley National Laboratory"/>
            <person name="Steindorff A."/>
            <person name="Hensen N."/>
            <person name="Bonometti L."/>
            <person name="Westerberg I."/>
            <person name="Brannstrom I.O."/>
            <person name="Guillou S."/>
            <person name="Cros-Aarteil S."/>
            <person name="Calhoun S."/>
            <person name="Haridas S."/>
            <person name="Kuo A."/>
            <person name="Mondo S."/>
            <person name="Pangilinan J."/>
            <person name="Riley R."/>
            <person name="Labutti K."/>
            <person name="Andreopoulos B."/>
            <person name="Lipzen A."/>
            <person name="Chen C."/>
            <person name="Yanf M."/>
            <person name="Daum C."/>
            <person name="Ng V."/>
            <person name="Clum A."/>
            <person name="Ohm R."/>
            <person name="Martin F."/>
            <person name="Silar P."/>
            <person name="Natvig D."/>
            <person name="Lalanne C."/>
            <person name="Gautier V."/>
            <person name="Ament-Velasquez S.L."/>
            <person name="Kruys A."/>
            <person name="Hutchinson M.I."/>
            <person name="Powell A.J."/>
            <person name="Barry K."/>
            <person name="Miller A.N."/>
            <person name="Grigoriev I.V."/>
            <person name="Debuchy R."/>
            <person name="Gladieux P."/>
            <person name="Thoren M.H."/>
            <person name="Johannesson H."/>
        </authorList>
    </citation>
    <scope>NUCLEOTIDE SEQUENCE</scope>
    <source>
        <strain evidence="3">PSN243</strain>
    </source>
</reference>
<keyword evidence="2" id="KW-0472">Membrane</keyword>
<keyword evidence="4" id="KW-1185">Reference proteome</keyword>
<keyword evidence="2" id="KW-1133">Transmembrane helix</keyword>
<feature type="region of interest" description="Disordered" evidence="1">
    <location>
        <begin position="1"/>
        <end position="31"/>
    </location>
</feature>
<dbReference type="Pfam" id="PF11374">
    <property type="entry name" value="DUF3176"/>
    <property type="match status" value="1"/>
</dbReference>
<dbReference type="EMBL" id="MU866010">
    <property type="protein sequence ID" value="KAK4442632.1"/>
    <property type="molecule type" value="Genomic_DNA"/>
</dbReference>
<proteinExistence type="predicted"/>
<accession>A0AAV9G4B5</accession>
<name>A0AAV9G4B5_9PEZI</name>
<reference evidence="3" key="1">
    <citation type="journal article" date="2023" name="Mol. Phylogenet. Evol.">
        <title>Genome-scale phylogeny and comparative genomics of the fungal order Sordariales.</title>
        <authorList>
            <person name="Hensen N."/>
            <person name="Bonometti L."/>
            <person name="Westerberg I."/>
            <person name="Brannstrom I.O."/>
            <person name="Guillou S."/>
            <person name="Cros-Aarteil S."/>
            <person name="Calhoun S."/>
            <person name="Haridas S."/>
            <person name="Kuo A."/>
            <person name="Mondo S."/>
            <person name="Pangilinan J."/>
            <person name="Riley R."/>
            <person name="LaButti K."/>
            <person name="Andreopoulos B."/>
            <person name="Lipzen A."/>
            <person name="Chen C."/>
            <person name="Yan M."/>
            <person name="Daum C."/>
            <person name="Ng V."/>
            <person name="Clum A."/>
            <person name="Steindorff A."/>
            <person name="Ohm R.A."/>
            <person name="Martin F."/>
            <person name="Silar P."/>
            <person name="Natvig D.O."/>
            <person name="Lalanne C."/>
            <person name="Gautier V."/>
            <person name="Ament-Velasquez S.L."/>
            <person name="Kruys A."/>
            <person name="Hutchinson M.I."/>
            <person name="Powell A.J."/>
            <person name="Barry K."/>
            <person name="Miller A.N."/>
            <person name="Grigoriev I.V."/>
            <person name="Debuchy R."/>
            <person name="Gladieux P."/>
            <person name="Hiltunen Thoren M."/>
            <person name="Johannesson H."/>
        </authorList>
    </citation>
    <scope>NUCLEOTIDE SEQUENCE</scope>
    <source>
        <strain evidence="3">PSN243</strain>
    </source>
</reference>
<protein>
    <submittedName>
        <fullName evidence="3">Uncharacterized protein</fullName>
    </submittedName>
</protein>
<feature type="compositionally biased region" description="Polar residues" evidence="1">
    <location>
        <begin position="707"/>
        <end position="716"/>
    </location>
</feature>
<feature type="region of interest" description="Disordered" evidence="1">
    <location>
        <begin position="692"/>
        <end position="716"/>
    </location>
</feature>
<feature type="transmembrane region" description="Helical" evidence="2">
    <location>
        <begin position="43"/>
        <end position="63"/>
    </location>
</feature>
<sequence length="716" mass="77922">MTAYSGSNAMARDPSASSDADKPYDTAKAPKTGSDSFSWTLELLSLLLSIAALGSAVGLLVHFDQKPVADWNASVSLNAIVSALGNVSRATLAFAISGCIAQGKWNWFAGRSDSLIAFDRFDDATKGPWGSLRLLPTVARRRHWITLGVLVTVILVGFEPFLQAALNLEDRTFVFPGDASGSAGNLNEATTSRCTRLDAGTFRERLGNTGSFAIPFKTADGQNSSIFGLPYKLQPDPGMIAAVWLGFSPQATVRDLSPLFSCTSGNCSWDPFPTLAVCSKCHDHTSRLVRSSGITQVKNFDGKGWEENSTMPSVTNTGFDATFFDGKSLVLTDESRAYTQYIFPGLAPLNLSNYNGPPRCPGRSACPDTYLAAKIETNPGHTLGFRDSETLIMAFQYIVADSSWSANRTTWEETPVSAGECALYYCINAYASKVESGELIETVVGSWANKSPNSYVRRNTTSREYEIASNETLDYTYFGIERTDLQLYIPPGADKLPNISFDAGAAKFNISQSTIFNTMVYLTQEIGGREQVHDYFNVSFPYPSLGGWLDTPELVTAVAKAADSSTGGGGVHRAFEHAAQGFTKWMRDRAFREDVQREASTSEQQEILTGTVSRVTVVFSAQWLFLLWPGVSVLLALVFVAMSVWDTRAKGLPPWKSSSLVTLAFGLDQADKTELREALMRRDASRVARRTNARLRKGGSQPGLELSRSTGSEVLP</sequence>
<dbReference type="Proteomes" id="UP001321760">
    <property type="component" value="Unassembled WGS sequence"/>
</dbReference>